<protein>
    <submittedName>
        <fullName evidence="2">Uncharacterized protein</fullName>
    </submittedName>
</protein>
<evidence type="ECO:0000256" key="1">
    <source>
        <dbReference type="SAM" id="MobiDB-lite"/>
    </source>
</evidence>
<feature type="region of interest" description="Disordered" evidence="1">
    <location>
        <begin position="1"/>
        <end position="28"/>
    </location>
</feature>
<dbReference type="EMBL" id="LXQA010202827">
    <property type="protein sequence ID" value="MCI33251.1"/>
    <property type="molecule type" value="Genomic_DNA"/>
</dbReference>
<feature type="compositionally biased region" description="Polar residues" evidence="1">
    <location>
        <begin position="14"/>
        <end position="28"/>
    </location>
</feature>
<feature type="non-terminal residue" evidence="2">
    <location>
        <position position="28"/>
    </location>
</feature>
<dbReference type="Proteomes" id="UP000265520">
    <property type="component" value="Unassembled WGS sequence"/>
</dbReference>
<accession>A0A392R9K1</accession>
<feature type="compositionally biased region" description="Basic and acidic residues" evidence="1">
    <location>
        <begin position="1"/>
        <end position="10"/>
    </location>
</feature>
<proteinExistence type="predicted"/>
<evidence type="ECO:0000313" key="2">
    <source>
        <dbReference type="EMBL" id="MCI33251.1"/>
    </source>
</evidence>
<reference evidence="2 3" key="1">
    <citation type="journal article" date="2018" name="Front. Plant Sci.">
        <title>Red Clover (Trifolium pratense) and Zigzag Clover (T. medium) - A Picture of Genomic Similarities and Differences.</title>
        <authorList>
            <person name="Dluhosova J."/>
            <person name="Istvanek J."/>
            <person name="Nedelnik J."/>
            <person name="Repkova J."/>
        </authorList>
    </citation>
    <scope>NUCLEOTIDE SEQUENCE [LARGE SCALE GENOMIC DNA]</scope>
    <source>
        <strain evidence="3">cv. 10/8</strain>
        <tissue evidence="2">Leaf</tissue>
    </source>
</reference>
<dbReference type="AlphaFoldDB" id="A0A392R9K1"/>
<sequence>MNIQKFERAKSPRHSPTGTEQVALPSND</sequence>
<comment type="caution">
    <text evidence="2">The sequence shown here is derived from an EMBL/GenBank/DDBJ whole genome shotgun (WGS) entry which is preliminary data.</text>
</comment>
<evidence type="ECO:0000313" key="3">
    <source>
        <dbReference type="Proteomes" id="UP000265520"/>
    </source>
</evidence>
<keyword evidence="3" id="KW-1185">Reference proteome</keyword>
<organism evidence="2 3">
    <name type="scientific">Trifolium medium</name>
    <dbReference type="NCBI Taxonomy" id="97028"/>
    <lineage>
        <taxon>Eukaryota</taxon>
        <taxon>Viridiplantae</taxon>
        <taxon>Streptophyta</taxon>
        <taxon>Embryophyta</taxon>
        <taxon>Tracheophyta</taxon>
        <taxon>Spermatophyta</taxon>
        <taxon>Magnoliopsida</taxon>
        <taxon>eudicotyledons</taxon>
        <taxon>Gunneridae</taxon>
        <taxon>Pentapetalae</taxon>
        <taxon>rosids</taxon>
        <taxon>fabids</taxon>
        <taxon>Fabales</taxon>
        <taxon>Fabaceae</taxon>
        <taxon>Papilionoideae</taxon>
        <taxon>50 kb inversion clade</taxon>
        <taxon>NPAAA clade</taxon>
        <taxon>Hologalegina</taxon>
        <taxon>IRL clade</taxon>
        <taxon>Trifolieae</taxon>
        <taxon>Trifolium</taxon>
    </lineage>
</organism>
<name>A0A392R9K1_9FABA</name>